<dbReference type="EMBL" id="GEDV01003390">
    <property type="protein sequence ID" value="JAP85167.1"/>
    <property type="molecule type" value="Transcribed_RNA"/>
</dbReference>
<dbReference type="AlphaFoldDB" id="A0A131Z1M3"/>
<keyword evidence="1" id="KW-0732">Signal</keyword>
<dbReference type="InterPro" id="IPR012674">
    <property type="entry name" value="Calycin"/>
</dbReference>
<dbReference type="PRINTS" id="PR01220">
    <property type="entry name" value="HISBINDING"/>
</dbReference>
<evidence type="ECO:0000256" key="1">
    <source>
        <dbReference type="SAM" id="SignalP"/>
    </source>
</evidence>
<accession>A0A131Z1M3</accession>
<feature type="chain" id="PRO_5007286414" evidence="1">
    <location>
        <begin position="20"/>
        <end position="190"/>
    </location>
</feature>
<sequence length="190" mass="21349">MKLLILSLALVLALSHVKGNQPDWADEAANGAHQDAWKSLKADVENVYYMVKATYKNDPVWGNDFTCVGVMANDVNEDEKSIQAGILFINNADTNMQFATEKVTAVKMYGYNRENAFRYETEDGQVFTDVIAYSDDNCDVIYVPGTDGNEEGYELWTTDYDNIPANCLNKFNEYAVGRETRDVFTSACLE</sequence>
<evidence type="ECO:0000313" key="2">
    <source>
        <dbReference type="EMBL" id="JAP85167.1"/>
    </source>
</evidence>
<reference evidence="2" key="1">
    <citation type="journal article" date="2016" name="Ticks Tick Borne Dis.">
        <title>De novo assembly and annotation of the salivary gland transcriptome of Rhipicephalus appendiculatus male and female ticks during blood feeding.</title>
        <authorList>
            <person name="de Castro M.H."/>
            <person name="de Klerk D."/>
            <person name="Pienaar R."/>
            <person name="Latif A.A."/>
            <person name="Rees D.J."/>
            <person name="Mans B.J."/>
        </authorList>
    </citation>
    <scope>NUCLEOTIDE SEQUENCE</scope>
    <source>
        <tissue evidence="2">Salivary glands</tissue>
    </source>
</reference>
<dbReference type="Pfam" id="PF02098">
    <property type="entry name" value="His_binding"/>
    <property type="match status" value="1"/>
</dbReference>
<organism evidence="2">
    <name type="scientific">Rhipicephalus appendiculatus</name>
    <name type="common">Brown ear tick</name>
    <dbReference type="NCBI Taxonomy" id="34631"/>
    <lineage>
        <taxon>Eukaryota</taxon>
        <taxon>Metazoa</taxon>
        <taxon>Ecdysozoa</taxon>
        <taxon>Arthropoda</taxon>
        <taxon>Chelicerata</taxon>
        <taxon>Arachnida</taxon>
        <taxon>Acari</taxon>
        <taxon>Parasitiformes</taxon>
        <taxon>Ixodida</taxon>
        <taxon>Ixodoidea</taxon>
        <taxon>Ixodidae</taxon>
        <taxon>Rhipicephalinae</taxon>
        <taxon>Rhipicephalus</taxon>
        <taxon>Rhipicephalus</taxon>
    </lineage>
</organism>
<dbReference type="GO" id="GO:0043176">
    <property type="term" value="F:amine binding"/>
    <property type="evidence" value="ECO:0007669"/>
    <property type="project" value="InterPro"/>
</dbReference>
<dbReference type="Gene3D" id="2.40.128.20">
    <property type="match status" value="1"/>
</dbReference>
<proteinExistence type="predicted"/>
<dbReference type="GO" id="GO:0030682">
    <property type="term" value="P:symbiont-mediated perturbation of host defenses"/>
    <property type="evidence" value="ECO:0007669"/>
    <property type="project" value="InterPro"/>
</dbReference>
<feature type="signal peptide" evidence="1">
    <location>
        <begin position="1"/>
        <end position="19"/>
    </location>
</feature>
<dbReference type="SUPFAM" id="SSF50814">
    <property type="entry name" value="Lipocalins"/>
    <property type="match status" value="1"/>
</dbReference>
<protein>
    <submittedName>
        <fullName evidence="2">Lipocalin</fullName>
    </submittedName>
</protein>
<name>A0A131Z1M3_RHIAP</name>
<dbReference type="InterPro" id="IPR002970">
    <property type="entry name" value="Tick_his-bd"/>
</dbReference>